<sequence>MEKSQVNKNVESNQKFFSIKNGLWFFLKTNIMLAVMITLFTINRPEWRSDGGDKVTEFIFLFECLFILLSVFACLKPEKNIMKHRVYEKKSKNEWIGMAIAIISTSLLSLFMLPAGIPFPSTVNFVILSINFLVAVYSIVFHKVAIALYELNVFKEKDSVADYTFKYIAILFSGLNYYVQITLQKLPLIFNKPIAIVFVIILAMQLILTGTVFTY</sequence>
<dbReference type="AlphaFoldDB" id="A0A9W5TWR9"/>
<evidence type="ECO:0000313" key="2">
    <source>
        <dbReference type="EMBL" id="GGB38672.1"/>
    </source>
</evidence>
<gene>
    <name evidence="2" type="ORF">GCM10011409_15220</name>
</gene>
<dbReference type="RefSeq" id="WP_088051538.1">
    <property type="nucleotide sequence ID" value="NZ_BMJD01000008.1"/>
</dbReference>
<dbReference type="Proteomes" id="UP000621492">
    <property type="component" value="Unassembled WGS sequence"/>
</dbReference>
<keyword evidence="1" id="KW-0812">Transmembrane</keyword>
<comment type="caution">
    <text evidence="2">The sequence shown here is derived from an EMBL/GenBank/DDBJ whole genome shotgun (WGS) entry which is preliminary data.</text>
</comment>
<evidence type="ECO:0000313" key="3">
    <source>
        <dbReference type="Proteomes" id="UP000621492"/>
    </source>
</evidence>
<protein>
    <submittedName>
        <fullName evidence="2">Uncharacterized protein</fullName>
    </submittedName>
</protein>
<reference evidence="2" key="2">
    <citation type="submission" date="2020-09" db="EMBL/GenBank/DDBJ databases">
        <authorList>
            <person name="Sun Q."/>
            <person name="Zhou Y."/>
        </authorList>
    </citation>
    <scope>NUCLEOTIDE SEQUENCE</scope>
    <source>
        <strain evidence="2">CGMCC 1.15454</strain>
    </source>
</reference>
<organism evidence="2 3">
    <name type="scientific">Lentibacillus populi</name>
    <dbReference type="NCBI Taxonomy" id="1827502"/>
    <lineage>
        <taxon>Bacteria</taxon>
        <taxon>Bacillati</taxon>
        <taxon>Bacillota</taxon>
        <taxon>Bacilli</taxon>
        <taxon>Bacillales</taxon>
        <taxon>Bacillaceae</taxon>
        <taxon>Lentibacillus</taxon>
    </lineage>
</organism>
<feature type="transmembrane region" description="Helical" evidence="1">
    <location>
        <begin position="163"/>
        <end position="181"/>
    </location>
</feature>
<evidence type="ECO:0000256" key="1">
    <source>
        <dbReference type="SAM" id="Phobius"/>
    </source>
</evidence>
<keyword evidence="3" id="KW-1185">Reference proteome</keyword>
<accession>A0A9W5TWR9</accession>
<feature type="transmembrane region" description="Helical" evidence="1">
    <location>
        <begin position="95"/>
        <end position="113"/>
    </location>
</feature>
<keyword evidence="1" id="KW-1133">Transmembrane helix</keyword>
<proteinExistence type="predicted"/>
<reference evidence="2" key="1">
    <citation type="journal article" date="2014" name="Int. J. Syst. Evol. Microbiol.">
        <title>Complete genome sequence of Corynebacterium casei LMG S-19264T (=DSM 44701T), isolated from a smear-ripened cheese.</title>
        <authorList>
            <consortium name="US DOE Joint Genome Institute (JGI-PGF)"/>
            <person name="Walter F."/>
            <person name="Albersmeier A."/>
            <person name="Kalinowski J."/>
            <person name="Ruckert C."/>
        </authorList>
    </citation>
    <scope>NUCLEOTIDE SEQUENCE</scope>
    <source>
        <strain evidence="2">CGMCC 1.15454</strain>
    </source>
</reference>
<feature type="transmembrane region" description="Helical" evidence="1">
    <location>
        <begin position="193"/>
        <end position="213"/>
    </location>
</feature>
<feature type="transmembrane region" description="Helical" evidence="1">
    <location>
        <begin position="125"/>
        <end position="151"/>
    </location>
</feature>
<feature type="transmembrane region" description="Helical" evidence="1">
    <location>
        <begin position="21"/>
        <end position="43"/>
    </location>
</feature>
<feature type="transmembrane region" description="Helical" evidence="1">
    <location>
        <begin position="55"/>
        <end position="75"/>
    </location>
</feature>
<keyword evidence="1" id="KW-0472">Membrane</keyword>
<dbReference type="EMBL" id="BMJD01000008">
    <property type="protein sequence ID" value="GGB38672.1"/>
    <property type="molecule type" value="Genomic_DNA"/>
</dbReference>
<name>A0A9W5TWR9_9BACI</name>